<dbReference type="GO" id="GO:0006355">
    <property type="term" value="P:regulation of DNA-templated transcription"/>
    <property type="evidence" value="ECO:0007669"/>
    <property type="project" value="TreeGrafter"/>
</dbReference>
<dbReference type="InterPro" id="IPR057747">
    <property type="entry name" value="WWC1_hairpin"/>
</dbReference>
<dbReference type="GO" id="GO:0046621">
    <property type="term" value="P:negative regulation of organ growth"/>
    <property type="evidence" value="ECO:0007669"/>
    <property type="project" value="TreeGrafter"/>
</dbReference>
<dbReference type="OMA" id="FHLDQNM"/>
<keyword evidence="5" id="KW-1185">Reference proteome</keyword>
<reference evidence="4" key="2">
    <citation type="submission" date="2025-08" db="UniProtKB">
        <authorList>
            <consortium name="Ensembl"/>
        </authorList>
    </citation>
    <scope>IDENTIFICATION</scope>
</reference>
<dbReference type="GO" id="GO:0035330">
    <property type="term" value="P:regulation of hippo signaling"/>
    <property type="evidence" value="ECO:0007669"/>
    <property type="project" value="TreeGrafter"/>
</dbReference>
<dbReference type="SUPFAM" id="SSF49562">
    <property type="entry name" value="C2 domain (Calcium/lipid-binding domain, CaLB)"/>
    <property type="match status" value="1"/>
</dbReference>
<feature type="compositionally biased region" description="Low complexity" evidence="2">
    <location>
        <begin position="150"/>
        <end position="166"/>
    </location>
</feature>
<dbReference type="InterPro" id="IPR000008">
    <property type="entry name" value="C2_dom"/>
</dbReference>
<evidence type="ECO:0000259" key="3">
    <source>
        <dbReference type="PROSITE" id="PS50004"/>
    </source>
</evidence>
<feature type="coiled-coil region" evidence="1">
    <location>
        <begin position="511"/>
        <end position="566"/>
    </location>
</feature>
<dbReference type="PROSITE" id="PS50004">
    <property type="entry name" value="C2"/>
    <property type="match status" value="1"/>
</dbReference>
<feature type="region of interest" description="Disordered" evidence="2">
    <location>
        <begin position="1069"/>
        <end position="1139"/>
    </location>
</feature>
<feature type="coiled-coil region" evidence="1">
    <location>
        <begin position="452"/>
        <end position="479"/>
    </location>
</feature>
<feature type="compositionally biased region" description="Low complexity" evidence="2">
    <location>
        <begin position="688"/>
        <end position="707"/>
    </location>
</feature>
<feature type="compositionally biased region" description="Gly residues" evidence="2">
    <location>
        <begin position="22"/>
        <end position="35"/>
    </location>
</feature>
<sequence>MWRRGMCMQMSRAGGRGRGDGRGGPGGVVRAGTGRGEGRVHANLTQMRSPVAAAPPSFPDPSPDGGGSGSLGAATLGGRRGTGRRRRKRRRLRRRSRGGGGGGGFARPLRRRHGGLIPGGGREQGFLRRPPVPSRGPRHSPAGPQPSPAPGSGVRRPGPGSRVPAASRARFPYGGAARQRGRRPCLGGPGAGSCRYPGAGRRPGTTTARSSTSITTPGGPAGSTPGTETTQIEDPRKQWRREQEKMLKDYLSVAQDALQTQQELYHVKEQRLALALDEYVRLNDAYKEKSSSRTSLFSGSSSSTKYDPEILKAEISTTRLRVKNLKRELSQMKQELLYKEQGFATLKQIDKKMSGGQSGYELSEAKAILMELKSIRKAISSGEKEKQDLMQSLAKLQGRFHVDQSIGTSEPDLRSSPVSSRLSLSRQTLDVGSQTSISGDIGVRSRSNLAEKVRLSLQYEEAKRSMANLKIELSKLDSEAWPGTLDVEKEKLMLIHEKEELLKELQFVTPQRRTQDELESLEAERQRLEAELLAVRGVPSQALAERLKLEEQRKALLQKLEETTKLTTCLHSQLKNLSASTLSVSSGSSLGSLASSRGSLNTSSRGSLNSLSSSELYYTSQGDQLDADYQYKLDFLLQEKGGYMPSGPITTIHEHEVAKSPSQPGQSGSGGAAAAAAAPGHPAPLAEPPKSVTSLSSRSSLSSLSPPGSPLVLEGAFPMSTHGSPLHQFSADFEDCELSSHFADISLREHQLLLDPDPGGAPSSLLDENKELGECAQEPLYEGPADVEKSLPKRRGIHLPGEKTACVSAAVSDESVAGDSGVYEAFVKQPSEAEDVPYSEEDAVVMETAQVQIGLRYDAKRSSFVVTVAQLRNLHAFLIPHSSKVYFRVALLPSSSDVSCLFRTKVHPAAESLLFSDVFRVAISQTALQQKTLRVDLCSVGKHRREECLAGTQISLADLPFSSGVFTLWYNLLPSKQMPCKKKEEETEDSVFQPSQPLVDSVDLDAVSALLARTSAELLAVEQELAQEKEPGQEEEHRGPDGDWLAMLREASDEIVAKEGAEVKLAEGSRCVEDASSCPSVPKMSEDTSRKDSSCASDLGTQPPAGTLALVDKETNTDEAGGASMVVRPKDHSSLSARQRPFMRSSVIVRSQTFSPGERSQYVCRLNRSDSDSSTLAKKSLFVRNSTERRSLRVKRAVCQPVLRRAAPECPVRTSLDLELDLQASLTRQSRLNDELQALRGLRQKLEDLKAQGETDLPPGMLDDERFQKLLRQAGKQAEQSEEEQKQDLNAEKLMRQVSKDVCRLREQSHKVPRQVQSFREKIAYFTRAKITIPSLSADDV</sequence>
<evidence type="ECO:0000313" key="4">
    <source>
        <dbReference type="Ensembl" id="ENSBIXP00000029907.1"/>
    </source>
</evidence>
<evidence type="ECO:0000256" key="1">
    <source>
        <dbReference type="SAM" id="Coils"/>
    </source>
</evidence>
<feature type="region of interest" description="Disordered" evidence="2">
    <location>
        <begin position="657"/>
        <end position="707"/>
    </location>
</feature>
<dbReference type="GO" id="GO:0060090">
    <property type="term" value="F:molecular adaptor activity"/>
    <property type="evidence" value="ECO:0007669"/>
    <property type="project" value="TreeGrafter"/>
</dbReference>
<name>A0A4W2E1E1_BOBOX</name>
<dbReference type="GO" id="GO:0016477">
    <property type="term" value="P:cell migration"/>
    <property type="evidence" value="ECO:0007669"/>
    <property type="project" value="TreeGrafter"/>
</dbReference>
<dbReference type="InterPro" id="IPR035892">
    <property type="entry name" value="C2_domain_sf"/>
</dbReference>
<feature type="compositionally biased region" description="Low complexity" evidence="2">
    <location>
        <begin position="659"/>
        <end position="680"/>
    </location>
</feature>
<keyword evidence="1" id="KW-0175">Coiled coil</keyword>
<dbReference type="InterPro" id="IPR051105">
    <property type="entry name" value="WWC/KIBRA_Hippo_Reg"/>
</dbReference>
<dbReference type="STRING" id="30522.A0A4W2E1E1"/>
<feature type="compositionally biased region" description="Low complexity" evidence="2">
    <location>
        <begin position="205"/>
        <end position="230"/>
    </location>
</feature>
<dbReference type="Proteomes" id="UP000314981">
    <property type="component" value="Chromosome 27"/>
</dbReference>
<reference evidence="4 5" key="1">
    <citation type="submission" date="2018-11" db="EMBL/GenBank/DDBJ databases">
        <title>Haplotype-resolved cattle genomes.</title>
        <authorList>
            <person name="Low W.Y."/>
            <person name="Tearle R."/>
            <person name="Bickhart D.M."/>
            <person name="Rosen B.D."/>
            <person name="Koren S."/>
            <person name="Rhie A."/>
            <person name="Hiendleder S."/>
            <person name="Phillippy A.M."/>
            <person name="Smith T.P.L."/>
            <person name="Williams J.L."/>
        </authorList>
    </citation>
    <scope>NUCLEOTIDE SEQUENCE [LARGE SCALE GENOMIC DNA]</scope>
</reference>
<dbReference type="PANTHER" id="PTHR14791:SF26">
    <property type="entry name" value="PROTEIN WWC2"/>
    <property type="match status" value="1"/>
</dbReference>
<feature type="domain" description="C2" evidence="3">
    <location>
        <begin position="847"/>
        <end position="970"/>
    </location>
</feature>
<reference evidence="4" key="3">
    <citation type="submission" date="2025-09" db="UniProtKB">
        <authorList>
            <consortium name="Ensembl"/>
        </authorList>
    </citation>
    <scope>IDENTIFICATION</scope>
</reference>
<feature type="region of interest" description="Disordered" evidence="2">
    <location>
        <begin position="1"/>
        <end position="236"/>
    </location>
</feature>
<dbReference type="GO" id="GO:0005737">
    <property type="term" value="C:cytoplasm"/>
    <property type="evidence" value="ECO:0007669"/>
    <property type="project" value="TreeGrafter"/>
</dbReference>
<dbReference type="Pfam" id="PF25802">
    <property type="entry name" value="WWC1"/>
    <property type="match status" value="1"/>
</dbReference>
<feature type="compositionally biased region" description="Basic and acidic residues" evidence="2">
    <location>
        <begin position="1084"/>
        <end position="1093"/>
    </location>
</feature>
<dbReference type="FunFam" id="2.60.40.150:FF:000084">
    <property type="entry name" value="Protein KIBRA isoform 1"/>
    <property type="match status" value="1"/>
</dbReference>
<accession>A0A4W2E1E1</accession>
<organism evidence="4 5">
    <name type="scientific">Bos indicus x Bos taurus</name>
    <name type="common">Hybrid cattle</name>
    <dbReference type="NCBI Taxonomy" id="30522"/>
    <lineage>
        <taxon>Eukaryota</taxon>
        <taxon>Metazoa</taxon>
        <taxon>Chordata</taxon>
        <taxon>Craniata</taxon>
        <taxon>Vertebrata</taxon>
        <taxon>Euteleostomi</taxon>
        <taxon>Mammalia</taxon>
        <taxon>Eutheria</taxon>
        <taxon>Laurasiatheria</taxon>
        <taxon>Artiodactyla</taxon>
        <taxon>Ruminantia</taxon>
        <taxon>Pecora</taxon>
        <taxon>Bovidae</taxon>
        <taxon>Bovinae</taxon>
        <taxon>Bos</taxon>
    </lineage>
</organism>
<dbReference type="CDD" id="cd08680">
    <property type="entry name" value="C2_Kibra"/>
    <property type="match status" value="1"/>
</dbReference>
<dbReference type="Gene3D" id="2.60.40.150">
    <property type="entry name" value="C2 domain"/>
    <property type="match status" value="1"/>
</dbReference>
<evidence type="ECO:0000256" key="2">
    <source>
        <dbReference type="SAM" id="MobiDB-lite"/>
    </source>
</evidence>
<evidence type="ECO:0000313" key="5">
    <source>
        <dbReference type="Proteomes" id="UP000314981"/>
    </source>
</evidence>
<dbReference type="InterPro" id="IPR037771">
    <property type="entry name" value="C2_WWC"/>
</dbReference>
<dbReference type="Ensembl" id="ENSBIXT00000005677.1">
    <property type="protein sequence ID" value="ENSBIXP00000029907.1"/>
    <property type="gene ID" value="ENSBIXG00000007025.1"/>
</dbReference>
<feature type="compositionally biased region" description="Basic residues" evidence="2">
    <location>
        <begin position="81"/>
        <end position="97"/>
    </location>
</feature>
<dbReference type="PANTHER" id="PTHR14791">
    <property type="entry name" value="BOMB/KIRA PROTEINS"/>
    <property type="match status" value="1"/>
</dbReference>
<proteinExistence type="predicted"/>
<dbReference type="GO" id="GO:0019900">
    <property type="term" value="F:kinase binding"/>
    <property type="evidence" value="ECO:0007669"/>
    <property type="project" value="TreeGrafter"/>
</dbReference>
<feature type="coiled-coil region" evidence="1">
    <location>
        <begin position="315"/>
        <end position="342"/>
    </location>
</feature>
<protein>
    <recommendedName>
        <fullName evidence="3">C2 domain-containing protein</fullName>
    </recommendedName>
</protein>